<feature type="transmembrane region" description="Helical" evidence="1">
    <location>
        <begin position="33"/>
        <end position="52"/>
    </location>
</feature>
<sequence>MGKDQNDEPMDEPILVRSNWGTSRYVYNPRNPVGAGLIIGSLLFAAGGMYYLHASSSWSAGELRDAVNVAVRNLEATPQTVGSWAGGYESMIRDALEESGEGPSIGGVVSVEEANDPYHEDAPASVDRFEVTATDVDATFCLSVTPPEPESALTSVEVSLSIAVEEGDC</sequence>
<keyword evidence="1" id="KW-0812">Transmembrane</keyword>
<reference evidence="2 3" key="1">
    <citation type="submission" date="2021-02" db="EMBL/GenBank/DDBJ databases">
        <title>Genome Streptomyces sp. RHZ10.</title>
        <authorList>
            <person name="Besaury L."/>
        </authorList>
    </citation>
    <scope>NUCLEOTIDE SEQUENCE [LARGE SCALE GENOMIC DNA]</scope>
    <source>
        <strain evidence="2 3">RHZ10</strain>
    </source>
</reference>
<comment type="caution">
    <text evidence="2">The sequence shown here is derived from an EMBL/GenBank/DDBJ whole genome shotgun (WGS) entry which is preliminary data.</text>
</comment>
<dbReference type="RefSeq" id="WP_205085024.1">
    <property type="nucleotide sequence ID" value="NZ_JAFEUF010000148.1"/>
</dbReference>
<dbReference type="Proteomes" id="UP000712045">
    <property type="component" value="Unassembled WGS sequence"/>
</dbReference>
<protein>
    <submittedName>
        <fullName evidence="2">Uncharacterized protein</fullName>
    </submittedName>
</protein>
<dbReference type="EMBL" id="JAFEUF010000148">
    <property type="protein sequence ID" value="MBM7056859.1"/>
    <property type="molecule type" value="Genomic_DNA"/>
</dbReference>
<organism evidence="2 3">
    <name type="scientific">Streptomyces durocortorensis</name>
    <dbReference type="NCBI Taxonomy" id="2811104"/>
    <lineage>
        <taxon>Bacteria</taxon>
        <taxon>Bacillati</taxon>
        <taxon>Actinomycetota</taxon>
        <taxon>Actinomycetes</taxon>
        <taxon>Kitasatosporales</taxon>
        <taxon>Streptomycetaceae</taxon>
        <taxon>Streptomyces</taxon>
    </lineage>
</organism>
<evidence type="ECO:0000313" key="3">
    <source>
        <dbReference type="Proteomes" id="UP000712045"/>
    </source>
</evidence>
<keyword evidence="1" id="KW-1133">Transmembrane helix</keyword>
<keyword evidence="1" id="KW-0472">Membrane</keyword>
<name>A0ABS2I0V1_9ACTN</name>
<evidence type="ECO:0000313" key="2">
    <source>
        <dbReference type="EMBL" id="MBM7056859.1"/>
    </source>
</evidence>
<evidence type="ECO:0000256" key="1">
    <source>
        <dbReference type="SAM" id="Phobius"/>
    </source>
</evidence>
<gene>
    <name evidence="2" type="ORF">JS521_24005</name>
</gene>
<keyword evidence="3" id="KW-1185">Reference proteome</keyword>
<proteinExistence type="predicted"/>
<accession>A0ABS2I0V1</accession>